<reference evidence="1" key="2">
    <citation type="journal article" date="2015" name="Fish Shellfish Immunol.">
        <title>Early steps in the European eel (Anguilla anguilla)-Vibrio vulnificus interaction in the gills: Role of the RtxA13 toxin.</title>
        <authorList>
            <person name="Callol A."/>
            <person name="Pajuelo D."/>
            <person name="Ebbesson L."/>
            <person name="Teles M."/>
            <person name="MacKenzie S."/>
            <person name="Amaro C."/>
        </authorList>
    </citation>
    <scope>NUCLEOTIDE SEQUENCE</scope>
</reference>
<protein>
    <submittedName>
        <fullName evidence="1">Uncharacterized protein</fullName>
    </submittedName>
</protein>
<proteinExistence type="predicted"/>
<evidence type="ECO:0000313" key="1">
    <source>
        <dbReference type="EMBL" id="JAH30987.1"/>
    </source>
</evidence>
<reference evidence="1" key="1">
    <citation type="submission" date="2014-11" db="EMBL/GenBank/DDBJ databases">
        <authorList>
            <person name="Amaro Gonzalez C."/>
        </authorList>
    </citation>
    <scope>NUCLEOTIDE SEQUENCE</scope>
</reference>
<sequence>MNRALNQQSGLHILGPKVLPLQLLEPIQD</sequence>
<name>A0A0E9RQ89_ANGAN</name>
<dbReference type="AlphaFoldDB" id="A0A0E9RQ89"/>
<accession>A0A0E9RQ89</accession>
<organism evidence="1">
    <name type="scientific">Anguilla anguilla</name>
    <name type="common">European freshwater eel</name>
    <name type="synonym">Muraena anguilla</name>
    <dbReference type="NCBI Taxonomy" id="7936"/>
    <lineage>
        <taxon>Eukaryota</taxon>
        <taxon>Metazoa</taxon>
        <taxon>Chordata</taxon>
        <taxon>Craniata</taxon>
        <taxon>Vertebrata</taxon>
        <taxon>Euteleostomi</taxon>
        <taxon>Actinopterygii</taxon>
        <taxon>Neopterygii</taxon>
        <taxon>Teleostei</taxon>
        <taxon>Anguilliformes</taxon>
        <taxon>Anguillidae</taxon>
        <taxon>Anguilla</taxon>
    </lineage>
</organism>
<dbReference type="EMBL" id="GBXM01077590">
    <property type="protein sequence ID" value="JAH30987.1"/>
    <property type="molecule type" value="Transcribed_RNA"/>
</dbReference>